<feature type="region of interest" description="Disordered" evidence="1">
    <location>
        <begin position="58"/>
        <end position="112"/>
    </location>
</feature>
<dbReference type="Proteomes" id="UP001443914">
    <property type="component" value="Unassembled WGS sequence"/>
</dbReference>
<evidence type="ECO:0000313" key="3">
    <source>
        <dbReference type="Proteomes" id="UP001443914"/>
    </source>
</evidence>
<name>A0AAW1HIQ0_SAPOF</name>
<comment type="caution">
    <text evidence="2">The sequence shown here is derived from an EMBL/GenBank/DDBJ whole genome shotgun (WGS) entry which is preliminary data.</text>
</comment>
<sequence length="344" mass="37688">MGFLKVSLFASSQSQVFLPSLSIKWHENVTTDFSSWWRRVGINDLRTNIETLIHGADNDRLKSGRDHPDDGERKVSKVVPEAASSRKRGIDGNHNDVESDVDPKHERRGKRRAPSLDTDFFYLSEGILKEVPSCSHLPLQLLEADLNLELAAALQTDGDVASANVLAPERPLKVTTGKGKEIAMINKVMPLREGSKYLSQNSVAGSSFANVDDHSVDSPAVPHIVGHQGTFGTVTTPANFVGAPAGSLVSFRPPPLFIDVYDRALRQIRSLFLTELKNSSFSDVGKVAAKANESHQTIRHLKGDPTPLREQVDSYVGAVNAYLIVDTQICTSQNKPCDDQDMHA</sequence>
<dbReference type="EMBL" id="JBDFQZ010000011">
    <property type="protein sequence ID" value="KAK9675689.1"/>
    <property type="molecule type" value="Genomic_DNA"/>
</dbReference>
<dbReference type="AlphaFoldDB" id="A0AAW1HIQ0"/>
<feature type="compositionally biased region" description="Basic and acidic residues" evidence="1">
    <location>
        <begin position="88"/>
        <end position="105"/>
    </location>
</feature>
<feature type="compositionally biased region" description="Basic and acidic residues" evidence="1">
    <location>
        <begin position="58"/>
        <end position="75"/>
    </location>
</feature>
<proteinExistence type="predicted"/>
<evidence type="ECO:0000313" key="2">
    <source>
        <dbReference type="EMBL" id="KAK9675689.1"/>
    </source>
</evidence>
<reference evidence="2" key="1">
    <citation type="submission" date="2024-03" db="EMBL/GenBank/DDBJ databases">
        <title>WGS assembly of Saponaria officinalis var. Norfolk2.</title>
        <authorList>
            <person name="Jenkins J."/>
            <person name="Shu S."/>
            <person name="Grimwood J."/>
            <person name="Barry K."/>
            <person name="Goodstein D."/>
            <person name="Schmutz J."/>
            <person name="Leebens-Mack J."/>
            <person name="Osbourn A."/>
        </authorList>
    </citation>
    <scope>NUCLEOTIDE SEQUENCE [LARGE SCALE GENOMIC DNA]</scope>
    <source>
        <strain evidence="2">JIC</strain>
    </source>
</reference>
<protein>
    <submittedName>
        <fullName evidence="2">Uncharacterized protein</fullName>
    </submittedName>
</protein>
<keyword evidence="3" id="KW-1185">Reference proteome</keyword>
<accession>A0AAW1HIQ0</accession>
<organism evidence="2 3">
    <name type="scientific">Saponaria officinalis</name>
    <name type="common">Common soapwort</name>
    <name type="synonym">Lychnis saponaria</name>
    <dbReference type="NCBI Taxonomy" id="3572"/>
    <lineage>
        <taxon>Eukaryota</taxon>
        <taxon>Viridiplantae</taxon>
        <taxon>Streptophyta</taxon>
        <taxon>Embryophyta</taxon>
        <taxon>Tracheophyta</taxon>
        <taxon>Spermatophyta</taxon>
        <taxon>Magnoliopsida</taxon>
        <taxon>eudicotyledons</taxon>
        <taxon>Gunneridae</taxon>
        <taxon>Pentapetalae</taxon>
        <taxon>Caryophyllales</taxon>
        <taxon>Caryophyllaceae</taxon>
        <taxon>Caryophylleae</taxon>
        <taxon>Saponaria</taxon>
    </lineage>
</organism>
<evidence type="ECO:0000256" key="1">
    <source>
        <dbReference type="SAM" id="MobiDB-lite"/>
    </source>
</evidence>
<gene>
    <name evidence="2" type="ORF">RND81_11G024000</name>
</gene>